<dbReference type="OrthoDB" id="2414723at2759"/>
<dbReference type="Pfam" id="PF02214">
    <property type="entry name" value="BTB_2"/>
    <property type="match status" value="1"/>
</dbReference>
<keyword evidence="3" id="KW-1185">Reference proteome</keyword>
<accession>A0A8H7RB66</accession>
<sequence length="184" mass="20941">MNTTQSDIVKLNVGGQSFHTSRSKLMISAYFRNLLEGDMKGTSTIDDEEIFIDRCGMLFEYLLQYLRTGYIGGGNNVRLQDLQQEALYYQLDTLVEALDTRQEEPKKYEYSFMDLSQLLPRPMTGDQEVKGSFDVLQVVEVKQAHTICWQHGGIYGVPIECSHGRGCKRTMNQLTAKLLVKKGI</sequence>
<reference evidence="2" key="1">
    <citation type="submission" date="2020-12" db="EMBL/GenBank/DDBJ databases">
        <title>Metabolic potential, ecology and presence of endohyphal bacteria is reflected in genomic diversity of Mucoromycotina.</title>
        <authorList>
            <person name="Muszewska A."/>
            <person name="Okrasinska A."/>
            <person name="Steczkiewicz K."/>
            <person name="Drgas O."/>
            <person name="Orlowska M."/>
            <person name="Perlinska-Lenart U."/>
            <person name="Aleksandrzak-Piekarczyk T."/>
            <person name="Szatraj K."/>
            <person name="Zielenkiewicz U."/>
            <person name="Pilsyk S."/>
            <person name="Malc E."/>
            <person name="Mieczkowski P."/>
            <person name="Kruszewska J.S."/>
            <person name="Biernat P."/>
            <person name="Pawlowska J."/>
        </authorList>
    </citation>
    <scope>NUCLEOTIDE SEQUENCE</scope>
    <source>
        <strain evidence="2">WA0000017839</strain>
    </source>
</reference>
<protein>
    <recommendedName>
        <fullName evidence="1">BTB domain-containing protein</fullName>
    </recommendedName>
</protein>
<dbReference type="InterPro" id="IPR045068">
    <property type="entry name" value="BACURD1-3"/>
</dbReference>
<evidence type="ECO:0000259" key="1">
    <source>
        <dbReference type="PROSITE" id="PS50097"/>
    </source>
</evidence>
<dbReference type="AlphaFoldDB" id="A0A8H7RB66"/>
<dbReference type="CDD" id="cd18316">
    <property type="entry name" value="BTB_POZ_KCTD-like"/>
    <property type="match status" value="1"/>
</dbReference>
<feature type="domain" description="BTB" evidence="1">
    <location>
        <begin position="7"/>
        <end position="71"/>
    </location>
</feature>
<dbReference type="SMART" id="SM00225">
    <property type="entry name" value="BTB"/>
    <property type="match status" value="1"/>
</dbReference>
<evidence type="ECO:0000313" key="2">
    <source>
        <dbReference type="EMBL" id="KAG2207926.1"/>
    </source>
</evidence>
<proteinExistence type="predicted"/>
<dbReference type="GO" id="GO:0051260">
    <property type="term" value="P:protein homooligomerization"/>
    <property type="evidence" value="ECO:0007669"/>
    <property type="project" value="InterPro"/>
</dbReference>
<dbReference type="InterPro" id="IPR003131">
    <property type="entry name" value="T1-type_BTB"/>
</dbReference>
<dbReference type="InterPro" id="IPR011333">
    <property type="entry name" value="SKP1/BTB/POZ_sf"/>
</dbReference>
<dbReference type="PROSITE" id="PS50097">
    <property type="entry name" value="BTB"/>
    <property type="match status" value="1"/>
</dbReference>
<dbReference type="PANTHER" id="PTHR11145">
    <property type="entry name" value="BTB/POZ DOMAIN-CONTAINING ADAPTER FOR CUL3-MEDIATED RHOA DEGRADATION PROTEIN FAMILY MEMBER"/>
    <property type="match status" value="1"/>
</dbReference>
<comment type="caution">
    <text evidence="2">The sequence shown here is derived from an EMBL/GenBank/DDBJ whole genome shotgun (WGS) entry which is preliminary data.</text>
</comment>
<dbReference type="SUPFAM" id="SSF54695">
    <property type="entry name" value="POZ domain"/>
    <property type="match status" value="1"/>
</dbReference>
<name>A0A8H7RB66_9FUNG</name>
<evidence type="ECO:0000313" key="3">
    <source>
        <dbReference type="Proteomes" id="UP000603453"/>
    </source>
</evidence>
<dbReference type="Proteomes" id="UP000603453">
    <property type="component" value="Unassembled WGS sequence"/>
</dbReference>
<gene>
    <name evidence="2" type="ORF">INT47_010910</name>
</gene>
<dbReference type="EMBL" id="JAEPRD010000022">
    <property type="protein sequence ID" value="KAG2207926.1"/>
    <property type="molecule type" value="Genomic_DNA"/>
</dbReference>
<dbReference type="PANTHER" id="PTHR11145:SF8">
    <property type="entry name" value="RE57120P"/>
    <property type="match status" value="1"/>
</dbReference>
<dbReference type="Gene3D" id="3.30.710.10">
    <property type="entry name" value="Potassium Channel Kv1.1, Chain A"/>
    <property type="match status" value="1"/>
</dbReference>
<organism evidence="2 3">
    <name type="scientific">Mucor saturninus</name>
    <dbReference type="NCBI Taxonomy" id="64648"/>
    <lineage>
        <taxon>Eukaryota</taxon>
        <taxon>Fungi</taxon>
        <taxon>Fungi incertae sedis</taxon>
        <taxon>Mucoromycota</taxon>
        <taxon>Mucoromycotina</taxon>
        <taxon>Mucoromycetes</taxon>
        <taxon>Mucorales</taxon>
        <taxon>Mucorineae</taxon>
        <taxon>Mucoraceae</taxon>
        <taxon>Mucor</taxon>
    </lineage>
</organism>
<dbReference type="InterPro" id="IPR000210">
    <property type="entry name" value="BTB/POZ_dom"/>
</dbReference>